<evidence type="ECO:0000256" key="1">
    <source>
        <dbReference type="SAM" id="SignalP"/>
    </source>
</evidence>
<accession>A0A0A9ET97</accession>
<evidence type="ECO:0000313" key="2">
    <source>
        <dbReference type="EMBL" id="JAE02214.1"/>
    </source>
</evidence>
<feature type="chain" id="PRO_5002044196" evidence="1">
    <location>
        <begin position="17"/>
        <end position="89"/>
    </location>
</feature>
<reference evidence="2" key="1">
    <citation type="submission" date="2014-09" db="EMBL/GenBank/DDBJ databases">
        <authorList>
            <person name="Magalhaes I.L.F."/>
            <person name="Oliveira U."/>
            <person name="Santos F.R."/>
            <person name="Vidigal T.H.D.A."/>
            <person name="Brescovit A.D."/>
            <person name="Santos A.J."/>
        </authorList>
    </citation>
    <scope>NUCLEOTIDE SEQUENCE</scope>
    <source>
        <tissue evidence="2">Shoot tissue taken approximately 20 cm above the soil surface</tissue>
    </source>
</reference>
<name>A0A0A9ET97_ARUDO</name>
<dbReference type="AlphaFoldDB" id="A0A0A9ET97"/>
<dbReference type="EMBL" id="GBRH01195682">
    <property type="protein sequence ID" value="JAE02214.1"/>
    <property type="molecule type" value="Transcribed_RNA"/>
</dbReference>
<feature type="signal peptide" evidence="1">
    <location>
        <begin position="1"/>
        <end position="16"/>
    </location>
</feature>
<keyword evidence="1" id="KW-0732">Signal</keyword>
<organism evidence="2">
    <name type="scientific">Arundo donax</name>
    <name type="common">Giant reed</name>
    <name type="synonym">Donax arundinaceus</name>
    <dbReference type="NCBI Taxonomy" id="35708"/>
    <lineage>
        <taxon>Eukaryota</taxon>
        <taxon>Viridiplantae</taxon>
        <taxon>Streptophyta</taxon>
        <taxon>Embryophyta</taxon>
        <taxon>Tracheophyta</taxon>
        <taxon>Spermatophyta</taxon>
        <taxon>Magnoliopsida</taxon>
        <taxon>Liliopsida</taxon>
        <taxon>Poales</taxon>
        <taxon>Poaceae</taxon>
        <taxon>PACMAD clade</taxon>
        <taxon>Arundinoideae</taxon>
        <taxon>Arundineae</taxon>
        <taxon>Arundo</taxon>
    </lineage>
</organism>
<sequence>MVFVVVLVLVGEGAHGARLRADGGVVAAPPAPALLPRVLSPPVYGFSDPPRYQGSLVLRSHLSDERVNRQCTVTAQELSSKSQYKAAIY</sequence>
<protein>
    <submittedName>
        <fullName evidence="2">Uncharacterized protein</fullName>
    </submittedName>
</protein>
<reference evidence="2" key="2">
    <citation type="journal article" date="2015" name="Data Brief">
        <title>Shoot transcriptome of the giant reed, Arundo donax.</title>
        <authorList>
            <person name="Barrero R.A."/>
            <person name="Guerrero F.D."/>
            <person name="Moolhuijzen P."/>
            <person name="Goolsby J.A."/>
            <person name="Tidwell J."/>
            <person name="Bellgard S.E."/>
            <person name="Bellgard M.I."/>
        </authorList>
    </citation>
    <scope>NUCLEOTIDE SEQUENCE</scope>
    <source>
        <tissue evidence="2">Shoot tissue taken approximately 20 cm above the soil surface</tissue>
    </source>
</reference>
<proteinExistence type="predicted"/>